<dbReference type="Proteomes" id="UP000481288">
    <property type="component" value="Unassembled WGS sequence"/>
</dbReference>
<gene>
    <name evidence="3" type="ORF">LCER1_G007047</name>
</gene>
<feature type="compositionally biased region" description="Low complexity" evidence="1">
    <location>
        <begin position="214"/>
        <end position="265"/>
    </location>
</feature>
<feature type="transmembrane region" description="Helical" evidence="2">
    <location>
        <begin position="35"/>
        <end position="60"/>
    </location>
</feature>
<dbReference type="PANTHER" id="PTHR37451:SF4">
    <property type="entry name" value="MARVEL DOMAIN-CONTAINING PROTEIN"/>
    <property type="match status" value="1"/>
</dbReference>
<feature type="transmembrane region" description="Helical" evidence="2">
    <location>
        <begin position="143"/>
        <end position="164"/>
    </location>
</feature>
<dbReference type="PANTHER" id="PTHR37451">
    <property type="entry name" value="MARVEL DOMAIN"/>
    <property type="match status" value="1"/>
</dbReference>
<name>A0A7D8YQI1_9HELO</name>
<dbReference type="EMBL" id="QGMG01000280">
    <property type="protein sequence ID" value="TVY55051.1"/>
    <property type="molecule type" value="Genomic_DNA"/>
</dbReference>
<feature type="region of interest" description="Disordered" evidence="1">
    <location>
        <begin position="213"/>
        <end position="297"/>
    </location>
</feature>
<reference evidence="3 4" key="1">
    <citation type="submission" date="2018-05" db="EMBL/GenBank/DDBJ databases">
        <title>Whole genome sequencing for identification of molecular markers to develop diagnostic detection tools for the regulated plant pathogen Lachnellula willkommii.</title>
        <authorList>
            <person name="Giroux E."/>
            <person name="Bilodeau G."/>
        </authorList>
    </citation>
    <scope>NUCLEOTIDE SEQUENCE [LARGE SCALE GENOMIC DNA]</scope>
    <source>
        <strain evidence="3 4">CBS 625.97</strain>
    </source>
</reference>
<feature type="compositionally biased region" description="Polar residues" evidence="1">
    <location>
        <begin position="270"/>
        <end position="297"/>
    </location>
</feature>
<proteinExistence type="predicted"/>
<evidence type="ECO:0008006" key="5">
    <source>
        <dbReference type="Google" id="ProtNLM"/>
    </source>
</evidence>
<keyword evidence="2" id="KW-0812">Transmembrane</keyword>
<dbReference type="OrthoDB" id="5325022at2759"/>
<evidence type="ECO:0000313" key="3">
    <source>
        <dbReference type="EMBL" id="TVY55051.1"/>
    </source>
</evidence>
<protein>
    <recommendedName>
        <fullName evidence="5">MARVEL domain-containing protein</fullName>
    </recommendedName>
</protein>
<comment type="caution">
    <text evidence="3">The sequence shown here is derived from an EMBL/GenBank/DDBJ whole genome shotgun (WGS) entry which is preliminary data.</text>
</comment>
<keyword evidence="2" id="KW-0472">Membrane</keyword>
<feature type="transmembrane region" description="Helical" evidence="2">
    <location>
        <begin position="72"/>
        <end position="90"/>
    </location>
</feature>
<organism evidence="3 4">
    <name type="scientific">Lachnellula cervina</name>
    <dbReference type="NCBI Taxonomy" id="1316786"/>
    <lineage>
        <taxon>Eukaryota</taxon>
        <taxon>Fungi</taxon>
        <taxon>Dikarya</taxon>
        <taxon>Ascomycota</taxon>
        <taxon>Pezizomycotina</taxon>
        <taxon>Leotiomycetes</taxon>
        <taxon>Helotiales</taxon>
        <taxon>Lachnaceae</taxon>
        <taxon>Lachnellula</taxon>
    </lineage>
</organism>
<keyword evidence="2" id="KW-1133">Transmembrane helix</keyword>
<dbReference type="AlphaFoldDB" id="A0A7D8YQI1"/>
<keyword evidence="4" id="KW-1185">Reference proteome</keyword>
<evidence type="ECO:0000256" key="1">
    <source>
        <dbReference type="SAM" id="MobiDB-lite"/>
    </source>
</evidence>
<accession>A0A7D8YQI1</accession>
<evidence type="ECO:0000256" key="2">
    <source>
        <dbReference type="SAM" id="Phobius"/>
    </source>
</evidence>
<sequence length="297" mass="33009">MSTTNHVLALPQAFLALRIAQLVIGIVILGLSAYIVTFIAFDSACLTLFTAIATMIIAVYNLVSSTVLKSAYNYWAIVALDIFAIIFWIISFSYEAWTTAAATQWYRSSYSYCDDYYYSYCYKKRDAPLVSRATTDVVTYRNVMAAAAGLGGLEFLLFAITLIFTTIHVLRHRKAGGHCTPVRAGAGHDIALESGPAPVYSETKNHDLHAQNGQQQYAQQPAQPYAQQPQQPVQQYAQQPVQPEQQYVQQPHQTGQPQHPTQPVQYAEHSGQSAPEHQPQQEYYSPQQGSAHQVQSA</sequence>
<evidence type="ECO:0000313" key="4">
    <source>
        <dbReference type="Proteomes" id="UP000481288"/>
    </source>
</evidence>